<dbReference type="AlphaFoldDB" id="A0A4S2LRD9"/>
<reference evidence="1 2" key="1">
    <citation type="journal article" date="2019" name="BMC Genomics">
        <title>New insights from Opisthorchis felineus genome: update on genomics of the epidemiologically important liver flukes.</title>
        <authorList>
            <person name="Ershov N.I."/>
            <person name="Mordvinov V.A."/>
            <person name="Prokhortchouk E.B."/>
            <person name="Pakharukova M.Y."/>
            <person name="Gunbin K.V."/>
            <person name="Ustyantsev K."/>
            <person name="Genaev M.A."/>
            <person name="Blinov A.G."/>
            <person name="Mazur A."/>
            <person name="Boulygina E."/>
            <person name="Tsygankova S."/>
            <person name="Khrameeva E."/>
            <person name="Chekanov N."/>
            <person name="Fan G."/>
            <person name="Xiao A."/>
            <person name="Zhang H."/>
            <person name="Xu X."/>
            <person name="Yang H."/>
            <person name="Solovyev V."/>
            <person name="Lee S.M."/>
            <person name="Liu X."/>
            <person name="Afonnikov D.A."/>
            <person name="Skryabin K.G."/>
        </authorList>
    </citation>
    <scope>NUCLEOTIDE SEQUENCE [LARGE SCALE GENOMIC DNA]</scope>
    <source>
        <strain evidence="1">AK-0245</strain>
        <tissue evidence="1">Whole organism</tissue>
    </source>
</reference>
<dbReference type="OrthoDB" id="10341591at2759"/>
<keyword evidence="2" id="KW-1185">Reference proteome</keyword>
<sequence>MQEKRFRKTDSSDLILRHLTANLKWMFLISMFSVDRVMAYSIPEYDQCIDLCADDPSEEDPTKVAEMDACCEKCNEDEKNRCLSKHPHNFGGRQKCVTSARQRCIRRCGEEATCIFDCQFKYQRLDAGIDM</sequence>
<comment type="caution">
    <text evidence="1">The sequence shown here is derived from an EMBL/GenBank/DDBJ whole genome shotgun (WGS) entry which is preliminary data.</text>
</comment>
<dbReference type="Proteomes" id="UP000308267">
    <property type="component" value="Unassembled WGS sequence"/>
</dbReference>
<dbReference type="EMBL" id="SJOL01007212">
    <property type="protein sequence ID" value="TGZ63347.1"/>
    <property type="molecule type" value="Genomic_DNA"/>
</dbReference>
<evidence type="ECO:0000313" key="2">
    <source>
        <dbReference type="Proteomes" id="UP000308267"/>
    </source>
</evidence>
<gene>
    <name evidence="1" type="ORF">CRM22_006973</name>
</gene>
<evidence type="ECO:0000313" key="1">
    <source>
        <dbReference type="EMBL" id="TGZ63347.1"/>
    </source>
</evidence>
<proteinExistence type="predicted"/>
<name>A0A4S2LRD9_OPIFE</name>
<organism evidence="1 2">
    <name type="scientific">Opisthorchis felineus</name>
    <dbReference type="NCBI Taxonomy" id="147828"/>
    <lineage>
        <taxon>Eukaryota</taxon>
        <taxon>Metazoa</taxon>
        <taxon>Spiralia</taxon>
        <taxon>Lophotrochozoa</taxon>
        <taxon>Platyhelminthes</taxon>
        <taxon>Trematoda</taxon>
        <taxon>Digenea</taxon>
        <taxon>Opisthorchiida</taxon>
        <taxon>Opisthorchiata</taxon>
        <taxon>Opisthorchiidae</taxon>
        <taxon>Opisthorchis</taxon>
    </lineage>
</organism>
<accession>A0A4S2LRD9</accession>
<protein>
    <submittedName>
        <fullName evidence="1">Uncharacterized protein</fullName>
    </submittedName>
</protein>